<dbReference type="GO" id="GO:0016874">
    <property type="term" value="F:ligase activity"/>
    <property type="evidence" value="ECO:0007669"/>
    <property type="project" value="UniProtKB-KW"/>
</dbReference>
<sequence>MHRVEVRLKPHLPDARGLGLARDIHDLGIATVSDVRVVDIYWLDADLTPDKLELICHHLLADPVTQDYQFFTTSTKHLRVTSSLAGKP</sequence>
<reference evidence="5" key="1">
    <citation type="journal article" date="2014" name="Front. Microbiol.">
        <title>High frequency of phylogenetically diverse reductive dehalogenase-homologous genes in deep subseafloor sedimentary metagenomes.</title>
        <authorList>
            <person name="Kawai M."/>
            <person name="Futagami T."/>
            <person name="Toyoda A."/>
            <person name="Takaki Y."/>
            <person name="Nishi S."/>
            <person name="Hori S."/>
            <person name="Arai W."/>
            <person name="Tsubouchi T."/>
            <person name="Morono Y."/>
            <person name="Uchiyama I."/>
            <person name="Ito T."/>
            <person name="Fujiyama A."/>
            <person name="Inagaki F."/>
            <person name="Takami H."/>
        </authorList>
    </citation>
    <scope>NUCLEOTIDE SEQUENCE</scope>
    <source>
        <strain evidence="5">Expedition CK06-06</strain>
    </source>
</reference>
<comment type="caution">
    <text evidence="5">The sequence shown here is derived from an EMBL/GenBank/DDBJ whole genome shotgun (WGS) entry which is preliminary data.</text>
</comment>
<dbReference type="InterPro" id="IPR036604">
    <property type="entry name" value="PurS-like_sf"/>
</dbReference>
<evidence type="ECO:0000256" key="1">
    <source>
        <dbReference type="ARBA" id="ARBA00022598"/>
    </source>
</evidence>
<name>X0Z8H0_9ZZZZ</name>
<dbReference type="EMBL" id="BART01005401">
    <property type="protein sequence ID" value="GAG65434.1"/>
    <property type="molecule type" value="Genomic_DNA"/>
</dbReference>
<dbReference type="GO" id="GO:0005524">
    <property type="term" value="F:ATP binding"/>
    <property type="evidence" value="ECO:0007669"/>
    <property type="project" value="UniProtKB-KW"/>
</dbReference>
<gene>
    <name evidence="5" type="ORF">S01H4_12610</name>
</gene>
<organism evidence="5">
    <name type="scientific">marine sediment metagenome</name>
    <dbReference type="NCBI Taxonomy" id="412755"/>
    <lineage>
        <taxon>unclassified sequences</taxon>
        <taxon>metagenomes</taxon>
        <taxon>ecological metagenomes</taxon>
    </lineage>
</organism>
<dbReference type="Pfam" id="PF02700">
    <property type="entry name" value="PurS"/>
    <property type="match status" value="1"/>
</dbReference>
<dbReference type="Gene3D" id="3.30.1280.10">
    <property type="entry name" value="Phosphoribosylformylglycinamidine synthase subunit PurS"/>
    <property type="match status" value="1"/>
</dbReference>
<evidence type="ECO:0000256" key="2">
    <source>
        <dbReference type="ARBA" id="ARBA00022741"/>
    </source>
</evidence>
<dbReference type="SUPFAM" id="SSF82697">
    <property type="entry name" value="PurS-like"/>
    <property type="match status" value="1"/>
</dbReference>
<protein>
    <recommendedName>
        <fullName evidence="6">Phosphoribosylformylglycinamidine synthase</fullName>
    </recommendedName>
</protein>
<proteinExistence type="predicted"/>
<keyword evidence="2" id="KW-0547">Nucleotide-binding</keyword>
<keyword evidence="3" id="KW-0658">Purine biosynthesis</keyword>
<dbReference type="AlphaFoldDB" id="X0Z8H0"/>
<accession>X0Z8H0</accession>
<dbReference type="InterPro" id="IPR003850">
    <property type="entry name" value="PurS"/>
</dbReference>
<keyword evidence="1" id="KW-0436">Ligase</keyword>
<keyword evidence="4" id="KW-0067">ATP-binding</keyword>
<evidence type="ECO:0000256" key="3">
    <source>
        <dbReference type="ARBA" id="ARBA00022755"/>
    </source>
</evidence>
<dbReference type="GO" id="GO:0006164">
    <property type="term" value="P:purine nucleotide biosynthetic process"/>
    <property type="evidence" value="ECO:0007669"/>
    <property type="project" value="UniProtKB-KW"/>
</dbReference>
<evidence type="ECO:0000313" key="5">
    <source>
        <dbReference type="EMBL" id="GAG65434.1"/>
    </source>
</evidence>
<evidence type="ECO:0000256" key="4">
    <source>
        <dbReference type="ARBA" id="ARBA00022840"/>
    </source>
</evidence>
<evidence type="ECO:0008006" key="6">
    <source>
        <dbReference type="Google" id="ProtNLM"/>
    </source>
</evidence>